<accession>A0A3E3I741</accession>
<feature type="signal peptide" evidence="1">
    <location>
        <begin position="1"/>
        <end position="26"/>
    </location>
</feature>
<reference evidence="2" key="1">
    <citation type="submission" date="2018-08" db="EMBL/GenBank/DDBJ databases">
        <title>A genome reference for cultivated species of the human gut microbiota.</title>
        <authorList>
            <person name="Zou Y."/>
            <person name="Xue W."/>
            <person name="Luo G."/>
        </authorList>
    </citation>
    <scope>NUCLEOTIDE SEQUENCE [LARGE SCALE GENOMIC DNA]</scope>
    <source>
        <strain evidence="2">TF05-5AC</strain>
    </source>
</reference>
<keyword evidence="3" id="KW-1185">Reference proteome</keyword>
<proteinExistence type="predicted"/>
<comment type="caution">
    <text evidence="2">The sequence shown here is derived from an EMBL/GenBank/DDBJ whole genome shotgun (WGS) entry which is preliminary data.</text>
</comment>
<feature type="chain" id="PRO_5017565361" evidence="1">
    <location>
        <begin position="27"/>
        <end position="178"/>
    </location>
</feature>
<dbReference type="EMBL" id="QVLV01000005">
    <property type="protein sequence ID" value="RGE61835.1"/>
    <property type="molecule type" value="Genomic_DNA"/>
</dbReference>
<dbReference type="AlphaFoldDB" id="A0A3E3I741"/>
<evidence type="ECO:0000256" key="1">
    <source>
        <dbReference type="SAM" id="SignalP"/>
    </source>
</evidence>
<sequence>MRIKKIILSVFTVLLLGTAMSVPVSAAKTTPTPNFGYVDILVNEESGLIFETRTAAVDGRPAGTVFEAETCYSQAFVNEPAIPGQETSRTFIHSIYDQNHQKIATVCSTLRSVNSQADSWAQILDISASADESAEADYQITFDTSRKGADGYLYIYFDGAPAGTMHYKIFTEGTKENS</sequence>
<organism evidence="2 3">
    <name type="scientific">Eisenbergiella massiliensis</name>
    <dbReference type="NCBI Taxonomy" id="1720294"/>
    <lineage>
        <taxon>Bacteria</taxon>
        <taxon>Bacillati</taxon>
        <taxon>Bacillota</taxon>
        <taxon>Clostridia</taxon>
        <taxon>Lachnospirales</taxon>
        <taxon>Lachnospiraceae</taxon>
        <taxon>Eisenbergiella</taxon>
    </lineage>
</organism>
<dbReference type="RefSeq" id="WP_117544410.1">
    <property type="nucleotide sequence ID" value="NZ_JBKUNB010000014.1"/>
</dbReference>
<gene>
    <name evidence="2" type="ORF">DXC51_09845</name>
</gene>
<evidence type="ECO:0000313" key="2">
    <source>
        <dbReference type="EMBL" id="RGE61835.1"/>
    </source>
</evidence>
<protein>
    <submittedName>
        <fullName evidence="2">Uncharacterized protein</fullName>
    </submittedName>
</protein>
<evidence type="ECO:0000313" key="3">
    <source>
        <dbReference type="Proteomes" id="UP000260812"/>
    </source>
</evidence>
<dbReference type="Proteomes" id="UP000260812">
    <property type="component" value="Unassembled WGS sequence"/>
</dbReference>
<dbReference type="GeneID" id="97987171"/>
<keyword evidence="1" id="KW-0732">Signal</keyword>
<name>A0A3E3I741_9FIRM</name>